<evidence type="ECO:0000313" key="1">
    <source>
        <dbReference type="EMBL" id="KAK4213458.1"/>
    </source>
</evidence>
<name>A0AAN7B791_9PEZI</name>
<gene>
    <name evidence="1" type="ORF">QBC37DRAFT_171824</name>
</gene>
<proteinExistence type="predicted"/>
<dbReference type="Proteomes" id="UP001301769">
    <property type="component" value="Unassembled WGS sequence"/>
</dbReference>
<dbReference type="EMBL" id="MU858108">
    <property type="protein sequence ID" value="KAK4213458.1"/>
    <property type="molecule type" value="Genomic_DNA"/>
</dbReference>
<dbReference type="InterPro" id="IPR022025">
    <property type="entry name" value="Amidoligase_2"/>
</dbReference>
<dbReference type="PANTHER" id="PTHR36847:SF1">
    <property type="entry name" value="AMIDOLIGASE ENZYME"/>
    <property type="match status" value="1"/>
</dbReference>
<reference evidence="1" key="2">
    <citation type="submission" date="2023-05" db="EMBL/GenBank/DDBJ databases">
        <authorList>
            <consortium name="Lawrence Berkeley National Laboratory"/>
            <person name="Steindorff A."/>
            <person name="Hensen N."/>
            <person name="Bonometti L."/>
            <person name="Westerberg I."/>
            <person name="Brannstrom I.O."/>
            <person name="Guillou S."/>
            <person name="Cros-Aarteil S."/>
            <person name="Calhoun S."/>
            <person name="Haridas S."/>
            <person name="Kuo A."/>
            <person name="Mondo S."/>
            <person name="Pangilinan J."/>
            <person name="Riley R."/>
            <person name="Labutti K."/>
            <person name="Andreopoulos B."/>
            <person name="Lipzen A."/>
            <person name="Chen C."/>
            <person name="Yanf M."/>
            <person name="Daum C."/>
            <person name="Ng V."/>
            <person name="Clum A."/>
            <person name="Ohm R."/>
            <person name="Martin F."/>
            <person name="Silar P."/>
            <person name="Natvig D."/>
            <person name="Lalanne C."/>
            <person name="Gautier V."/>
            <person name="Ament-Velasquez S.L."/>
            <person name="Kruys A."/>
            <person name="Hutchinson M.I."/>
            <person name="Powell A.J."/>
            <person name="Barry K."/>
            <person name="Miller A.N."/>
            <person name="Grigoriev I.V."/>
            <person name="Debuchy R."/>
            <person name="Gladieux P."/>
            <person name="Thoren M.H."/>
            <person name="Johannesson H."/>
        </authorList>
    </citation>
    <scope>NUCLEOTIDE SEQUENCE</scope>
    <source>
        <strain evidence="1">PSN293</strain>
    </source>
</reference>
<dbReference type="AlphaFoldDB" id="A0AAN7B791"/>
<sequence>MAGPTPQYSLGVEIEMVSKPHKIRDNLGEKHALYYGKLAKALRNRGLQAAHNDLTQQRWRSTDYNKWYITKDGSLGHHRDNFIPMEAVSPVLNTAKDWDKEIDTFWEAARAVFHMPERHEKCGSHVHVSRGKYQQFTLDELKTIGYGIVIYENLVFHLLMPYRQENPYCQGNSVSSVQLQNCRGNHIAIANTIRAATSPDQLRNVMQTSRYVLWNFDNVATGQSGTIEFRGGRFLRGEVRTKRWMTFAVAFIHAMLRINDLATSGVSIPDIDALYSEIKKAARQLRMKRFLPDQYQVLNETLPST</sequence>
<accession>A0AAN7B791</accession>
<comment type="caution">
    <text evidence="1">The sequence shown here is derived from an EMBL/GenBank/DDBJ whole genome shotgun (WGS) entry which is preliminary data.</text>
</comment>
<dbReference type="Pfam" id="PF12224">
    <property type="entry name" value="Amidoligase_2"/>
    <property type="match status" value="1"/>
</dbReference>
<evidence type="ECO:0000313" key="2">
    <source>
        <dbReference type="Proteomes" id="UP001301769"/>
    </source>
</evidence>
<dbReference type="PANTHER" id="PTHR36847">
    <property type="entry name" value="AMIDOLIGASE ENZYME"/>
    <property type="match status" value="1"/>
</dbReference>
<protein>
    <submittedName>
        <fullName evidence="1">Amidoligase enzyme-domain-containing protein</fullName>
    </submittedName>
</protein>
<keyword evidence="2" id="KW-1185">Reference proteome</keyword>
<organism evidence="1 2">
    <name type="scientific">Rhypophila decipiens</name>
    <dbReference type="NCBI Taxonomy" id="261697"/>
    <lineage>
        <taxon>Eukaryota</taxon>
        <taxon>Fungi</taxon>
        <taxon>Dikarya</taxon>
        <taxon>Ascomycota</taxon>
        <taxon>Pezizomycotina</taxon>
        <taxon>Sordariomycetes</taxon>
        <taxon>Sordariomycetidae</taxon>
        <taxon>Sordariales</taxon>
        <taxon>Naviculisporaceae</taxon>
        <taxon>Rhypophila</taxon>
    </lineage>
</organism>
<reference evidence="1" key="1">
    <citation type="journal article" date="2023" name="Mol. Phylogenet. Evol.">
        <title>Genome-scale phylogeny and comparative genomics of the fungal order Sordariales.</title>
        <authorList>
            <person name="Hensen N."/>
            <person name="Bonometti L."/>
            <person name="Westerberg I."/>
            <person name="Brannstrom I.O."/>
            <person name="Guillou S."/>
            <person name="Cros-Aarteil S."/>
            <person name="Calhoun S."/>
            <person name="Haridas S."/>
            <person name="Kuo A."/>
            <person name="Mondo S."/>
            <person name="Pangilinan J."/>
            <person name="Riley R."/>
            <person name="LaButti K."/>
            <person name="Andreopoulos B."/>
            <person name="Lipzen A."/>
            <person name="Chen C."/>
            <person name="Yan M."/>
            <person name="Daum C."/>
            <person name="Ng V."/>
            <person name="Clum A."/>
            <person name="Steindorff A."/>
            <person name="Ohm R.A."/>
            <person name="Martin F."/>
            <person name="Silar P."/>
            <person name="Natvig D.O."/>
            <person name="Lalanne C."/>
            <person name="Gautier V."/>
            <person name="Ament-Velasquez S.L."/>
            <person name="Kruys A."/>
            <person name="Hutchinson M.I."/>
            <person name="Powell A.J."/>
            <person name="Barry K."/>
            <person name="Miller A.N."/>
            <person name="Grigoriev I.V."/>
            <person name="Debuchy R."/>
            <person name="Gladieux P."/>
            <person name="Hiltunen Thoren M."/>
            <person name="Johannesson H."/>
        </authorList>
    </citation>
    <scope>NUCLEOTIDE SEQUENCE</scope>
    <source>
        <strain evidence="1">PSN293</strain>
    </source>
</reference>